<gene>
    <name evidence="4" type="ORF">F0P94_00495</name>
</gene>
<dbReference type="Gene3D" id="3.40.50.1820">
    <property type="entry name" value="alpha/beta hydrolase"/>
    <property type="match status" value="1"/>
</dbReference>
<dbReference type="EMBL" id="VTWT01000001">
    <property type="protein sequence ID" value="KAA9345602.1"/>
    <property type="molecule type" value="Genomic_DNA"/>
</dbReference>
<sequence length="230" mass="25144">MEAKSNVYKIGRLTARPAKKPETTEVKKGLQKLTLQTDNKVLLYIPETYDANHPAALALMLHGSGAPAEQGLSLLRNYADSRNIILLAPVAREYTWDIIAGHAFGPDVLTIDQALEQVFFQYTIDPAHIAVGGFSDGASYALSLGLTNGDLFTHILAFSPGFAYTLSTNGKPAVFISHGIDDPVLPIDPCGRRIVPQLEDKGLKVDYHEFKGMHEIPANISENAAKWFLK</sequence>
<accession>A0A5N1J6L7</accession>
<evidence type="ECO:0000256" key="1">
    <source>
        <dbReference type="ARBA" id="ARBA00022729"/>
    </source>
</evidence>
<organism evidence="4 5">
    <name type="scientific">Adhaeribacter soli</name>
    <dbReference type="NCBI Taxonomy" id="2607655"/>
    <lineage>
        <taxon>Bacteria</taxon>
        <taxon>Pseudomonadati</taxon>
        <taxon>Bacteroidota</taxon>
        <taxon>Cytophagia</taxon>
        <taxon>Cytophagales</taxon>
        <taxon>Hymenobacteraceae</taxon>
        <taxon>Adhaeribacter</taxon>
    </lineage>
</organism>
<evidence type="ECO:0000259" key="3">
    <source>
        <dbReference type="Pfam" id="PF02230"/>
    </source>
</evidence>
<evidence type="ECO:0000313" key="5">
    <source>
        <dbReference type="Proteomes" id="UP000326570"/>
    </source>
</evidence>
<comment type="caution">
    <text evidence="4">The sequence shown here is derived from an EMBL/GenBank/DDBJ whole genome shotgun (WGS) entry which is preliminary data.</text>
</comment>
<keyword evidence="5" id="KW-1185">Reference proteome</keyword>
<keyword evidence="2" id="KW-0378">Hydrolase</keyword>
<reference evidence="4 5" key="1">
    <citation type="submission" date="2019-09" db="EMBL/GenBank/DDBJ databases">
        <title>Genome sequence of Adhaeribacter sp. M2.</title>
        <authorList>
            <person name="Srinivasan S."/>
        </authorList>
    </citation>
    <scope>NUCLEOTIDE SEQUENCE [LARGE SCALE GENOMIC DNA]</scope>
    <source>
        <strain evidence="4 5">M2</strain>
    </source>
</reference>
<dbReference type="InterPro" id="IPR029058">
    <property type="entry name" value="AB_hydrolase_fold"/>
</dbReference>
<dbReference type="RefSeq" id="WP_150901744.1">
    <property type="nucleotide sequence ID" value="NZ_VTWT01000001.1"/>
</dbReference>
<name>A0A5N1J6L7_9BACT</name>
<dbReference type="InterPro" id="IPR050955">
    <property type="entry name" value="Plant_Biomass_Hydrol_Est"/>
</dbReference>
<evidence type="ECO:0000256" key="2">
    <source>
        <dbReference type="ARBA" id="ARBA00022801"/>
    </source>
</evidence>
<dbReference type="PANTHER" id="PTHR43037">
    <property type="entry name" value="UNNAMED PRODUCT-RELATED"/>
    <property type="match status" value="1"/>
</dbReference>
<dbReference type="AlphaFoldDB" id="A0A5N1J6L7"/>
<keyword evidence="1" id="KW-0732">Signal</keyword>
<feature type="domain" description="Phospholipase/carboxylesterase/thioesterase" evidence="3">
    <location>
        <begin position="111"/>
        <end position="222"/>
    </location>
</feature>
<dbReference type="InterPro" id="IPR003140">
    <property type="entry name" value="PLipase/COase/thioEstase"/>
</dbReference>
<dbReference type="Proteomes" id="UP000326570">
    <property type="component" value="Unassembled WGS sequence"/>
</dbReference>
<dbReference type="Pfam" id="PF02230">
    <property type="entry name" value="Abhydrolase_2"/>
    <property type="match status" value="1"/>
</dbReference>
<proteinExistence type="predicted"/>
<protein>
    <submittedName>
        <fullName evidence="4">Phospholipase</fullName>
    </submittedName>
</protein>
<dbReference type="GO" id="GO:0016787">
    <property type="term" value="F:hydrolase activity"/>
    <property type="evidence" value="ECO:0007669"/>
    <property type="project" value="UniProtKB-KW"/>
</dbReference>
<dbReference type="PANTHER" id="PTHR43037:SF5">
    <property type="entry name" value="FERULOYL ESTERASE"/>
    <property type="match status" value="1"/>
</dbReference>
<dbReference type="SUPFAM" id="SSF53474">
    <property type="entry name" value="alpha/beta-Hydrolases"/>
    <property type="match status" value="1"/>
</dbReference>
<evidence type="ECO:0000313" key="4">
    <source>
        <dbReference type="EMBL" id="KAA9345602.1"/>
    </source>
</evidence>